<dbReference type="InterPro" id="IPR042268">
    <property type="entry name" value="BamC_C"/>
</dbReference>
<name>A0A382IIF7_9ZZZZ</name>
<gene>
    <name evidence="1" type="ORF">METZ01_LOCUS251923</name>
</gene>
<feature type="non-terminal residue" evidence="1">
    <location>
        <position position="318"/>
    </location>
</feature>
<protein>
    <submittedName>
        <fullName evidence="1">Uncharacterized protein</fullName>
    </submittedName>
</protein>
<dbReference type="Gene3D" id="3.30.310.170">
    <property type="entry name" value="Outer membrane protein assembly factor BamC"/>
    <property type="match status" value="1"/>
</dbReference>
<reference evidence="1" key="1">
    <citation type="submission" date="2018-05" db="EMBL/GenBank/DDBJ databases">
        <authorList>
            <person name="Lanie J.A."/>
            <person name="Ng W.-L."/>
            <person name="Kazmierczak K.M."/>
            <person name="Andrzejewski T.M."/>
            <person name="Davidsen T.M."/>
            <person name="Wayne K.J."/>
            <person name="Tettelin H."/>
            <person name="Glass J.I."/>
            <person name="Rusch D."/>
            <person name="Podicherti R."/>
            <person name="Tsui H.-C.T."/>
            <person name="Winkler M.E."/>
        </authorList>
    </citation>
    <scope>NUCLEOTIDE SEQUENCE</scope>
</reference>
<evidence type="ECO:0000313" key="1">
    <source>
        <dbReference type="EMBL" id="SVB99069.1"/>
    </source>
</evidence>
<dbReference type="AlphaFoldDB" id="A0A382IIF7"/>
<sequence length="318" mass="36266">MVSDPVKKIGLGGRVVNYQGDDTVDSLVIPPDLTKPNSQGMFAENVEVDENSYQITKVQNVEVKRDNLRRWLLVDMPPSEVWSLSKEFFRSFGFQIEKENQKIGIMETDYLEIDTNVPDKSLGAIRAGLSKLLNTQYGLPIADKYRIRIESLDDPNQSEVYLTLSSIGEVVQGELRVWQPRKKDVELETEMLLHLMVFLGSDRSESINKILASNQKIESQVSVIKSESGYATLVFPYNKRQAWNYLGWGLDELNIDVEDRDALDGSYFIKHTKDKGFFSKLLSTVSPSQTYQLTVKQLDETYSQVIFVDLSEENKQDT</sequence>
<dbReference type="InterPro" id="IPR010653">
    <property type="entry name" value="NlpB/DapX"/>
</dbReference>
<accession>A0A382IIF7</accession>
<dbReference type="EMBL" id="UINC01067419">
    <property type="protein sequence ID" value="SVB99069.1"/>
    <property type="molecule type" value="Genomic_DNA"/>
</dbReference>
<organism evidence="1">
    <name type="scientific">marine metagenome</name>
    <dbReference type="NCBI Taxonomy" id="408172"/>
    <lineage>
        <taxon>unclassified sequences</taxon>
        <taxon>metagenomes</taxon>
        <taxon>ecological metagenomes</taxon>
    </lineage>
</organism>
<dbReference type="Pfam" id="PF06804">
    <property type="entry name" value="Lipoprotein_18"/>
    <property type="match status" value="1"/>
</dbReference>
<proteinExistence type="predicted"/>